<evidence type="ECO:0000313" key="2">
    <source>
        <dbReference type="Proteomes" id="UP001595807"/>
    </source>
</evidence>
<dbReference type="EMBL" id="JBHRZV010000052">
    <property type="protein sequence ID" value="MFC3928914.1"/>
    <property type="molecule type" value="Genomic_DNA"/>
</dbReference>
<dbReference type="InterPro" id="IPR029058">
    <property type="entry name" value="AB_hydrolase_fold"/>
</dbReference>
<dbReference type="PANTHER" id="PTHR48098">
    <property type="entry name" value="ENTEROCHELIN ESTERASE-RELATED"/>
    <property type="match status" value="1"/>
</dbReference>
<dbReference type="PANTHER" id="PTHR48098:SF6">
    <property type="entry name" value="FERRI-BACILLIBACTIN ESTERASE BESA"/>
    <property type="match status" value="1"/>
</dbReference>
<evidence type="ECO:0000313" key="1">
    <source>
        <dbReference type="EMBL" id="MFC3928914.1"/>
    </source>
</evidence>
<comment type="caution">
    <text evidence="1">The sequence shown here is derived from an EMBL/GenBank/DDBJ whole genome shotgun (WGS) entry which is preliminary data.</text>
</comment>
<proteinExistence type="predicted"/>
<accession>A0ABV8CY76</accession>
<dbReference type="Pfam" id="PF00756">
    <property type="entry name" value="Esterase"/>
    <property type="match status" value="1"/>
</dbReference>
<dbReference type="InterPro" id="IPR000801">
    <property type="entry name" value="Esterase-like"/>
</dbReference>
<keyword evidence="1" id="KW-0378">Hydrolase</keyword>
<gene>
    <name evidence="1" type="ORF">ACFORF_10165</name>
</gene>
<keyword evidence="2" id="KW-1185">Reference proteome</keyword>
<name>A0ABV8CY76_9STRE</name>
<dbReference type="InterPro" id="IPR050583">
    <property type="entry name" value="Mycobacterial_A85_antigen"/>
</dbReference>
<dbReference type="SUPFAM" id="SSF53474">
    <property type="entry name" value="alpha/beta-Hydrolases"/>
    <property type="match status" value="1"/>
</dbReference>
<protein>
    <submittedName>
        <fullName evidence="1">Alpha/beta hydrolase</fullName>
    </submittedName>
</protein>
<reference evidence="2" key="1">
    <citation type="journal article" date="2019" name="Int. J. Syst. Evol. Microbiol.">
        <title>The Global Catalogue of Microorganisms (GCM) 10K type strain sequencing project: providing services to taxonomists for standard genome sequencing and annotation.</title>
        <authorList>
            <consortium name="The Broad Institute Genomics Platform"/>
            <consortium name="The Broad Institute Genome Sequencing Center for Infectious Disease"/>
            <person name="Wu L."/>
            <person name="Ma J."/>
        </authorList>
    </citation>
    <scope>NUCLEOTIDE SEQUENCE [LARGE SCALE GENOMIC DNA]</scope>
    <source>
        <strain evidence="2">CCUG 67170</strain>
    </source>
</reference>
<dbReference type="GO" id="GO:0016787">
    <property type="term" value="F:hydrolase activity"/>
    <property type="evidence" value="ECO:0007669"/>
    <property type="project" value="UniProtKB-KW"/>
</dbReference>
<sequence length="247" mass="28305">MLIKQDFYFPAADANRPLHIYLPDDYQKTGERYPVMYFFDGHNLFRDQDATYGTSWGLEQFMQAWPKKMIIVGLECSHVGNERLSEYSPHSFYSPHFGDIEGNGRATLDWLVHDVKNFMDENFPTLRHREATGIAGSSMGGLMALTAVCCYNSVFSKAACLSSAVDFEPVLVWQDLKSSFIDSNTRVYMSLGEGENGHDRAPLHQGLLDYLARFGAATNFYLQEGGHHNEDFWAEQNWSYMDFLWRS</sequence>
<dbReference type="Gene3D" id="3.40.50.1820">
    <property type="entry name" value="alpha/beta hydrolase"/>
    <property type="match status" value="1"/>
</dbReference>
<organism evidence="1 2">
    <name type="scientific">Streptococcus caprae</name>
    <dbReference type="NCBI Taxonomy" id="1640501"/>
    <lineage>
        <taxon>Bacteria</taxon>
        <taxon>Bacillati</taxon>
        <taxon>Bacillota</taxon>
        <taxon>Bacilli</taxon>
        <taxon>Lactobacillales</taxon>
        <taxon>Streptococcaceae</taxon>
        <taxon>Streptococcus</taxon>
    </lineage>
</organism>
<dbReference type="Proteomes" id="UP001595807">
    <property type="component" value="Unassembled WGS sequence"/>
</dbReference>
<dbReference type="RefSeq" id="WP_380427878.1">
    <property type="nucleotide sequence ID" value="NZ_JBHRZV010000052.1"/>
</dbReference>